<dbReference type="AlphaFoldDB" id="S9PHQ5"/>
<dbReference type="RefSeq" id="WP_002626175.1">
    <property type="nucleotide sequence ID" value="NZ_ANAH02000008.1"/>
</dbReference>
<dbReference type="EMBL" id="ANAH02000008">
    <property type="protein sequence ID" value="EPX61937.1"/>
    <property type="molecule type" value="Genomic_DNA"/>
</dbReference>
<keyword evidence="3" id="KW-1185">Reference proteome</keyword>
<proteinExistence type="predicted"/>
<evidence type="ECO:0000256" key="1">
    <source>
        <dbReference type="SAM" id="MobiDB-lite"/>
    </source>
</evidence>
<protein>
    <submittedName>
        <fullName evidence="2">Uncharacterized protein</fullName>
    </submittedName>
</protein>
<evidence type="ECO:0000313" key="3">
    <source>
        <dbReference type="Proteomes" id="UP000011682"/>
    </source>
</evidence>
<dbReference type="Proteomes" id="UP000011682">
    <property type="component" value="Unassembled WGS sequence"/>
</dbReference>
<dbReference type="OrthoDB" id="5379455at2"/>
<accession>S9PHQ5</accession>
<reference evidence="2" key="1">
    <citation type="submission" date="2013-05" db="EMBL/GenBank/DDBJ databases">
        <title>Genome assembly of Cystobacter fuscus DSM 2262.</title>
        <authorList>
            <person name="Sharma G."/>
            <person name="Khatri I."/>
            <person name="Kaur C."/>
            <person name="Mayilraj S."/>
            <person name="Subramanian S."/>
        </authorList>
    </citation>
    <scope>NUCLEOTIDE SEQUENCE [LARGE SCALE GENOMIC DNA]</scope>
    <source>
        <strain evidence="2">DSM 2262</strain>
    </source>
</reference>
<gene>
    <name evidence="2" type="ORF">D187_009840</name>
</gene>
<comment type="caution">
    <text evidence="2">The sequence shown here is derived from an EMBL/GenBank/DDBJ whole genome shotgun (WGS) entry which is preliminary data.</text>
</comment>
<evidence type="ECO:0000313" key="2">
    <source>
        <dbReference type="EMBL" id="EPX61937.1"/>
    </source>
</evidence>
<organism evidence="2 3">
    <name type="scientific">Cystobacter fuscus (strain ATCC 25194 / DSM 2262 / NBRC 100088 / M29)</name>
    <dbReference type="NCBI Taxonomy" id="1242864"/>
    <lineage>
        <taxon>Bacteria</taxon>
        <taxon>Pseudomonadati</taxon>
        <taxon>Myxococcota</taxon>
        <taxon>Myxococcia</taxon>
        <taxon>Myxococcales</taxon>
        <taxon>Cystobacterineae</taxon>
        <taxon>Archangiaceae</taxon>
        <taxon>Cystobacter</taxon>
    </lineage>
</organism>
<name>S9PHQ5_CYSF2</name>
<sequence>MKRYFGFIVLIVGVILAAVVTTRASSARALEAQRDADFARVQKDYLERVGWLRVNPDEKAYRQELSPFFKAYFTQVDAHQDRYKLGKTYDAYLAELEKRGEKDDRVQDRKAFYEYTRQVFDQMREGKYAPMWTATDKGMRLDVVSADVVKVLDKPQVRLRLALWGAQREERSDGKVKKMVTSASFKTQWKLTDERGKLLGEMSAEDPSMKVDFPERFIAEFPPQMVLGHYDMDLVPNEVKKMEIAFEVSSRAVSGGDVTASYVWKLDVPSDWRLGAGEKWEGAEVTERPEEEIDPAKAARK</sequence>
<feature type="region of interest" description="Disordered" evidence="1">
    <location>
        <begin position="277"/>
        <end position="301"/>
    </location>
</feature>